<dbReference type="Pfam" id="PF08911">
    <property type="entry name" value="NUP50"/>
    <property type="match status" value="1"/>
</dbReference>
<dbReference type="OrthoDB" id="10062131at2759"/>
<organism evidence="11 12">
    <name type="scientific">Paragonimus heterotremus</name>
    <dbReference type="NCBI Taxonomy" id="100268"/>
    <lineage>
        <taxon>Eukaryota</taxon>
        <taxon>Metazoa</taxon>
        <taxon>Spiralia</taxon>
        <taxon>Lophotrochozoa</taxon>
        <taxon>Platyhelminthes</taxon>
        <taxon>Trematoda</taxon>
        <taxon>Digenea</taxon>
        <taxon>Plagiorchiida</taxon>
        <taxon>Troglotremata</taxon>
        <taxon>Troglotrematidae</taxon>
        <taxon>Paragonimus</taxon>
    </lineage>
</organism>
<evidence type="ECO:0000256" key="9">
    <source>
        <dbReference type="ARBA" id="ARBA00023242"/>
    </source>
</evidence>
<evidence type="ECO:0000256" key="1">
    <source>
        <dbReference type="ARBA" id="ARBA00004567"/>
    </source>
</evidence>
<dbReference type="PANTHER" id="PTHR23138">
    <property type="entry name" value="RAN BINDING PROTEIN"/>
    <property type="match status" value="1"/>
</dbReference>
<keyword evidence="4" id="KW-0509">mRNA transport</keyword>
<keyword evidence="5" id="KW-0653">Protein transport</keyword>
<evidence type="ECO:0000256" key="5">
    <source>
        <dbReference type="ARBA" id="ARBA00022927"/>
    </source>
</evidence>
<keyword evidence="7" id="KW-0811">Translocation</keyword>
<evidence type="ECO:0000256" key="7">
    <source>
        <dbReference type="ARBA" id="ARBA00023010"/>
    </source>
</evidence>
<keyword evidence="9" id="KW-0539">Nucleus</keyword>
<name>A0A8J4T352_9TREM</name>
<keyword evidence="12" id="KW-1185">Reference proteome</keyword>
<evidence type="ECO:0000256" key="4">
    <source>
        <dbReference type="ARBA" id="ARBA00022816"/>
    </source>
</evidence>
<evidence type="ECO:0000256" key="6">
    <source>
        <dbReference type="ARBA" id="ARBA00022990"/>
    </source>
</evidence>
<keyword evidence="2" id="KW-0813">Transport</keyword>
<feature type="domain" description="RanBD1" evidence="10">
    <location>
        <begin position="295"/>
        <end position="413"/>
    </location>
</feature>
<dbReference type="PROSITE" id="PS50196">
    <property type="entry name" value="RANBD1"/>
    <property type="match status" value="1"/>
</dbReference>
<dbReference type="InterPro" id="IPR011993">
    <property type="entry name" value="PH-like_dom_sf"/>
</dbReference>
<dbReference type="GO" id="GO:0051028">
    <property type="term" value="P:mRNA transport"/>
    <property type="evidence" value="ECO:0007669"/>
    <property type="project" value="UniProtKB-KW"/>
</dbReference>
<comment type="subcellular location">
    <subcellularLocation>
        <location evidence="1">Nucleus</location>
        <location evidence="1">Nuclear pore complex</location>
    </subcellularLocation>
</comment>
<dbReference type="Gene3D" id="2.30.29.30">
    <property type="entry name" value="Pleckstrin-homology domain (PH domain)/Phosphotyrosine-binding domain (PTB)"/>
    <property type="match status" value="1"/>
</dbReference>
<evidence type="ECO:0000313" key="12">
    <source>
        <dbReference type="Proteomes" id="UP000748531"/>
    </source>
</evidence>
<dbReference type="PANTHER" id="PTHR23138:SF141">
    <property type="entry name" value="NUCLEAR PORE COMPLEX PROTEIN NUP50"/>
    <property type="match status" value="1"/>
</dbReference>
<reference evidence="11" key="1">
    <citation type="submission" date="2019-05" db="EMBL/GenBank/DDBJ databases">
        <title>Annotation for the trematode Paragonimus heterotremus.</title>
        <authorList>
            <person name="Choi Y.-J."/>
        </authorList>
    </citation>
    <scope>NUCLEOTIDE SEQUENCE</scope>
    <source>
        <strain evidence="11">LC</strain>
    </source>
</reference>
<dbReference type="GO" id="GO:0006606">
    <property type="term" value="P:protein import into nucleus"/>
    <property type="evidence" value="ECO:0007669"/>
    <property type="project" value="TreeGrafter"/>
</dbReference>
<dbReference type="Proteomes" id="UP000748531">
    <property type="component" value="Unassembled WGS sequence"/>
</dbReference>
<dbReference type="AlphaFoldDB" id="A0A8J4T352"/>
<dbReference type="Pfam" id="PF00638">
    <property type="entry name" value="Ran_BP1"/>
    <property type="match status" value="1"/>
</dbReference>
<dbReference type="EMBL" id="LUCH01007414">
    <property type="protein sequence ID" value="KAF5396754.1"/>
    <property type="molecule type" value="Genomic_DNA"/>
</dbReference>
<evidence type="ECO:0000313" key="11">
    <source>
        <dbReference type="EMBL" id="KAF5396754.1"/>
    </source>
</evidence>
<keyword evidence="3" id="KW-0677">Repeat</keyword>
<evidence type="ECO:0000256" key="3">
    <source>
        <dbReference type="ARBA" id="ARBA00022737"/>
    </source>
</evidence>
<sequence length="421" mass="45859">MSKRRADVELNQDNWDDEVESADAGLFEKADKSSLTVRKILSARPRRSGVQNQGTNGLFKSFTGLCQDPPAGEVRFNFSSNVGLPSNNGTSKPSVISSCSEKVDLEANYLKQLQTLNQNLLEWIEKHIKADPLCILSPIFQDYEKHLKLLHEKYPQHSLPSTAAINTDTTTKIDKPPTDSLINSAPASVSAQTNCIPVATASQPCVFTAPVQSLSFPTVPSVVHASSSAAKPFSFSLPPITSSGSLPPLFKFGTALPNTSPFASSVGTISGNLAPENDDDAEEYQPPKPVVKEINEEGSVFSVRCKLFYKVDSEWRERGVGNLFIKPISNEKFQLLVRADTNLGNILLNVLITKDIPVKVQKNNLTLVCVPSPPLPISHSKQSEDGANVKPVPMLLRVKTEEAAMELLKQFDRHRGVAATA</sequence>
<evidence type="ECO:0000259" key="10">
    <source>
        <dbReference type="PROSITE" id="PS50196"/>
    </source>
</evidence>
<dbReference type="InterPro" id="IPR000156">
    <property type="entry name" value="Ran_bind_dom"/>
</dbReference>
<dbReference type="InterPro" id="IPR015007">
    <property type="entry name" value="NUP2/50/61"/>
</dbReference>
<keyword evidence="6" id="KW-0007">Acetylation</keyword>
<gene>
    <name evidence="11" type="ORF">PHET_09996</name>
</gene>
<dbReference type="CDD" id="cd13170">
    <property type="entry name" value="RanBD_NUP50"/>
    <property type="match status" value="1"/>
</dbReference>
<dbReference type="SUPFAM" id="SSF50729">
    <property type="entry name" value="PH domain-like"/>
    <property type="match status" value="1"/>
</dbReference>
<proteinExistence type="predicted"/>
<evidence type="ECO:0000256" key="8">
    <source>
        <dbReference type="ARBA" id="ARBA00023132"/>
    </source>
</evidence>
<keyword evidence="8" id="KW-0906">Nuclear pore complex</keyword>
<accession>A0A8J4T352</accession>
<protein>
    <submittedName>
        <fullName evidence="11">Nuclear pore complex protein Nup50</fullName>
    </submittedName>
</protein>
<evidence type="ECO:0000256" key="2">
    <source>
        <dbReference type="ARBA" id="ARBA00022448"/>
    </source>
</evidence>
<dbReference type="SMART" id="SM00160">
    <property type="entry name" value="RanBD"/>
    <property type="match status" value="1"/>
</dbReference>
<dbReference type="GO" id="GO:0005643">
    <property type="term" value="C:nuclear pore"/>
    <property type="evidence" value="ECO:0007669"/>
    <property type="project" value="UniProtKB-SubCell"/>
</dbReference>
<dbReference type="InterPro" id="IPR045255">
    <property type="entry name" value="RanBP1-like"/>
</dbReference>
<comment type="caution">
    <text evidence="11">The sequence shown here is derived from an EMBL/GenBank/DDBJ whole genome shotgun (WGS) entry which is preliminary data.</text>
</comment>